<evidence type="ECO:0000313" key="4">
    <source>
        <dbReference type="Proteomes" id="UP000294930"/>
    </source>
</evidence>
<keyword evidence="1" id="KW-0732">Signal</keyword>
<dbReference type="InterPro" id="IPR030395">
    <property type="entry name" value="GP_PDE_dom"/>
</dbReference>
<evidence type="ECO:0000256" key="1">
    <source>
        <dbReference type="SAM" id="SignalP"/>
    </source>
</evidence>
<dbReference type="SUPFAM" id="SSF51695">
    <property type="entry name" value="PLC-like phosphodiesterases"/>
    <property type="match status" value="1"/>
</dbReference>
<sequence length="291" mass="33264">MNNVKNVFCVLVLLFTMSCNTNTTIGVQGHRGCRGLLPENSLPAFEKAVALGVNTLELDLAISKDKQVVVSHEPFMSRFYCLKPNGEEISINQDLTFNFYEMDYDSIKLFDCGTKQHPRFSQQKNMKTHKPLLSEVFKLSDALNSEIRYNIEIKAKPEYDNIYTPEPKEYVALVLKVIDEYNIGERCNLQSFDIRILEEIKRQAPSMTQALLVDENEVIADKLNALSFKPEIISPYFQLLTKDVVAQYQKEGYSIIPWTVNEKEDMHTVISYGVNSIITDYPDVLIGILND</sequence>
<accession>A0ABY2GAH3</accession>
<feature type="chain" id="PRO_5045935288" evidence="1">
    <location>
        <begin position="22"/>
        <end position="291"/>
    </location>
</feature>
<dbReference type="Pfam" id="PF03009">
    <property type="entry name" value="GDPD"/>
    <property type="match status" value="1"/>
</dbReference>
<dbReference type="PROSITE" id="PS51257">
    <property type="entry name" value="PROKAR_LIPOPROTEIN"/>
    <property type="match status" value="1"/>
</dbReference>
<evidence type="ECO:0000313" key="3">
    <source>
        <dbReference type="EMBL" id="TDY14246.1"/>
    </source>
</evidence>
<protein>
    <submittedName>
        <fullName evidence="3">Glycerophosphoryl diester phosphodiesterase</fullName>
    </submittedName>
</protein>
<gene>
    <name evidence="3" type="ORF">A8975_0850</name>
</gene>
<dbReference type="PANTHER" id="PTHR46211">
    <property type="entry name" value="GLYCEROPHOSPHORYL DIESTER PHOSPHODIESTERASE"/>
    <property type="match status" value="1"/>
</dbReference>
<dbReference type="Proteomes" id="UP000294930">
    <property type="component" value="Unassembled WGS sequence"/>
</dbReference>
<dbReference type="PANTHER" id="PTHR46211:SF14">
    <property type="entry name" value="GLYCEROPHOSPHODIESTER PHOSPHODIESTERASE"/>
    <property type="match status" value="1"/>
</dbReference>
<dbReference type="EMBL" id="SOQZ01000001">
    <property type="protein sequence ID" value="TDY14246.1"/>
    <property type="molecule type" value="Genomic_DNA"/>
</dbReference>
<name>A0ABY2GAH3_9FLAO</name>
<dbReference type="Gene3D" id="3.20.20.190">
    <property type="entry name" value="Phosphatidylinositol (PI) phosphodiesterase"/>
    <property type="match status" value="1"/>
</dbReference>
<evidence type="ECO:0000259" key="2">
    <source>
        <dbReference type="PROSITE" id="PS51704"/>
    </source>
</evidence>
<keyword evidence="4" id="KW-1185">Reference proteome</keyword>
<dbReference type="InterPro" id="IPR017946">
    <property type="entry name" value="PLC-like_Pdiesterase_TIM-brl"/>
</dbReference>
<comment type="caution">
    <text evidence="3">The sequence shown here is derived from an EMBL/GenBank/DDBJ whole genome shotgun (WGS) entry which is preliminary data.</text>
</comment>
<proteinExistence type="predicted"/>
<organism evidence="3 4">
    <name type="scientific">Meridianimaribacter flavus</name>
    <dbReference type="NCBI Taxonomy" id="571115"/>
    <lineage>
        <taxon>Bacteria</taxon>
        <taxon>Pseudomonadati</taxon>
        <taxon>Bacteroidota</taxon>
        <taxon>Flavobacteriia</taxon>
        <taxon>Flavobacteriales</taxon>
        <taxon>Flavobacteriaceae</taxon>
        <taxon>Meridianimaribacter</taxon>
    </lineage>
</organism>
<feature type="domain" description="GP-PDE" evidence="2">
    <location>
        <begin position="25"/>
        <end position="289"/>
    </location>
</feature>
<dbReference type="PROSITE" id="PS51704">
    <property type="entry name" value="GP_PDE"/>
    <property type="match status" value="1"/>
</dbReference>
<reference evidence="3 4" key="1">
    <citation type="submission" date="2019-03" db="EMBL/GenBank/DDBJ databases">
        <title>Genomic Encyclopedia of Type Strains, Phase III (KMG-III): the genomes of soil and plant-associated and newly described type strains.</title>
        <authorList>
            <person name="Whitman W."/>
        </authorList>
    </citation>
    <scope>NUCLEOTIDE SEQUENCE [LARGE SCALE GENOMIC DNA]</scope>
    <source>
        <strain evidence="3 4">CGMCC 1.10957</strain>
    </source>
</reference>
<feature type="signal peptide" evidence="1">
    <location>
        <begin position="1"/>
        <end position="21"/>
    </location>
</feature>